<evidence type="ECO:0000256" key="1">
    <source>
        <dbReference type="ARBA" id="ARBA00005495"/>
    </source>
</evidence>
<accession>A0A7Z2T2F7</accession>
<evidence type="ECO:0000259" key="5">
    <source>
        <dbReference type="PROSITE" id="PS51891"/>
    </source>
</evidence>
<keyword evidence="7" id="KW-1185">Reference proteome</keyword>
<protein>
    <submittedName>
        <fullName evidence="6">Aldehyde-activating protein</fullName>
    </submittedName>
</protein>
<keyword evidence="2" id="KW-0479">Metal-binding</keyword>
<dbReference type="PROSITE" id="PS51891">
    <property type="entry name" value="CENP_V_GFA"/>
    <property type="match status" value="1"/>
</dbReference>
<evidence type="ECO:0000256" key="2">
    <source>
        <dbReference type="ARBA" id="ARBA00022723"/>
    </source>
</evidence>
<dbReference type="PANTHER" id="PTHR33337">
    <property type="entry name" value="GFA DOMAIN-CONTAINING PROTEIN"/>
    <property type="match status" value="1"/>
</dbReference>
<dbReference type="GO" id="GO:0016846">
    <property type="term" value="F:carbon-sulfur lyase activity"/>
    <property type="evidence" value="ECO:0007669"/>
    <property type="project" value="InterPro"/>
</dbReference>
<feature type="domain" description="CENP-V/GFA" evidence="5">
    <location>
        <begin position="5"/>
        <end position="121"/>
    </location>
</feature>
<comment type="similarity">
    <text evidence="1">Belongs to the Gfa family.</text>
</comment>
<dbReference type="AlphaFoldDB" id="A0A7Z2T2F7"/>
<evidence type="ECO:0000313" key="7">
    <source>
        <dbReference type="Proteomes" id="UP000464262"/>
    </source>
</evidence>
<dbReference type="Gene3D" id="3.90.1590.10">
    <property type="entry name" value="glutathione-dependent formaldehyde- activating enzyme (gfa)"/>
    <property type="match status" value="1"/>
</dbReference>
<evidence type="ECO:0000313" key="6">
    <source>
        <dbReference type="EMBL" id="QIA63105.1"/>
    </source>
</evidence>
<dbReference type="GO" id="GO:0046872">
    <property type="term" value="F:metal ion binding"/>
    <property type="evidence" value="ECO:0007669"/>
    <property type="project" value="UniProtKB-KW"/>
</dbReference>
<organism evidence="6 7">
    <name type="scientific">Vibrio astriarenae</name>
    <dbReference type="NCBI Taxonomy" id="1481923"/>
    <lineage>
        <taxon>Bacteria</taxon>
        <taxon>Pseudomonadati</taxon>
        <taxon>Pseudomonadota</taxon>
        <taxon>Gammaproteobacteria</taxon>
        <taxon>Vibrionales</taxon>
        <taxon>Vibrionaceae</taxon>
        <taxon>Vibrio</taxon>
    </lineage>
</organism>
<name>A0A7Z2T2F7_9VIBR</name>
<evidence type="ECO:0000256" key="3">
    <source>
        <dbReference type="ARBA" id="ARBA00022833"/>
    </source>
</evidence>
<proteinExistence type="inferred from homology"/>
<reference evidence="6 7" key="1">
    <citation type="submission" date="2020-01" db="EMBL/GenBank/DDBJ databases">
        <title>Whole genome and functional gene identification of agarase of Vibrio HN897.</title>
        <authorList>
            <person name="Liu Y."/>
            <person name="Zhao Z."/>
        </authorList>
    </citation>
    <scope>NUCLEOTIDE SEQUENCE [LARGE SCALE GENOMIC DNA]</scope>
    <source>
        <strain evidence="6 7">HN897</strain>
    </source>
</reference>
<keyword evidence="4" id="KW-0456">Lyase</keyword>
<dbReference type="PANTHER" id="PTHR33337:SF40">
    <property type="entry name" value="CENP-V_GFA DOMAIN-CONTAINING PROTEIN-RELATED"/>
    <property type="match status" value="1"/>
</dbReference>
<dbReference type="Pfam" id="PF04828">
    <property type="entry name" value="GFA"/>
    <property type="match status" value="1"/>
</dbReference>
<sequence length="137" mass="15527">MEREITGSCLCKSVEFVVKDDFKKFYFCHCEQCRKLTGSAHVSHLFTSPSNIRWSKGEELTQRYDHPTRTFSNVFCKECGSRLPYLSKNGRALVVPAGCLNEEPSRTPDAQIFSSEETGWHKAGLNSIKLNGFPENT</sequence>
<dbReference type="EMBL" id="CP047475">
    <property type="protein sequence ID" value="QIA63105.1"/>
    <property type="molecule type" value="Genomic_DNA"/>
</dbReference>
<dbReference type="Proteomes" id="UP000464262">
    <property type="component" value="Chromosome 1"/>
</dbReference>
<dbReference type="SUPFAM" id="SSF51316">
    <property type="entry name" value="Mss4-like"/>
    <property type="match status" value="1"/>
</dbReference>
<dbReference type="KEGG" id="vas:GT360_06085"/>
<dbReference type="InterPro" id="IPR006913">
    <property type="entry name" value="CENP-V/GFA"/>
</dbReference>
<dbReference type="InterPro" id="IPR011057">
    <property type="entry name" value="Mss4-like_sf"/>
</dbReference>
<gene>
    <name evidence="6" type="ORF">GT360_06085</name>
</gene>
<dbReference type="RefSeq" id="WP_164648010.1">
    <property type="nucleotide sequence ID" value="NZ_CP047475.1"/>
</dbReference>
<keyword evidence="3" id="KW-0862">Zinc</keyword>
<evidence type="ECO:0000256" key="4">
    <source>
        <dbReference type="ARBA" id="ARBA00023239"/>
    </source>
</evidence>